<evidence type="ECO:0000259" key="1">
    <source>
        <dbReference type="Pfam" id="PF19044"/>
    </source>
</evidence>
<dbReference type="InterPro" id="IPR027417">
    <property type="entry name" value="P-loop_NTPase"/>
</dbReference>
<dbReference type="PANTHER" id="PTHR38467">
    <property type="match status" value="1"/>
</dbReference>
<keyword evidence="3" id="KW-1185">Reference proteome</keyword>
<proteinExistence type="predicted"/>
<name>A0ABY1LE99_9FLAO</name>
<organism evidence="2 3">
    <name type="scientific">Chryseobacterium balustinum</name>
    <dbReference type="NCBI Taxonomy" id="246"/>
    <lineage>
        <taxon>Bacteria</taxon>
        <taxon>Pseudomonadati</taxon>
        <taxon>Bacteroidota</taxon>
        <taxon>Flavobacteriia</taxon>
        <taxon>Flavobacteriales</taxon>
        <taxon>Weeksellaceae</taxon>
        <taxon>Chryseobacterium group</taxon>
        <taxon>Chryseobacterium</taxon>
    </lineage>
</organism>
<protein>
    <submittedName>
        <fullName evidence="2">Bacteroides conjugation system ATPase, TraG family</fullName>
    </submittedName>
</protein>
<dbReference type="InterPro" id="IPR043964">
    <property type="entry name" value="P-loop_TraG"/>
</dbReference>
<dbReference type="Pfam" id="PF19044">
    <property type="entry name" value="P-loop_TraG"/>
    <property type="match status" value="1"/>
</dbReference>
<dbReference type="Proteomes" id="UP000190669">
    <property type="component" value="Unassembled WGS sequence"/>
</dbReference>
<sequence length="812" mass="94388">MKSYPKNSAMTNKLFLYANENKVVGTNGVFAMGFELELIEKYAMGEEDYEAVDQLWNRALKDMPQGSIFLKQDVFTEQNLNTGSYKEENYLQKATKEYFNDKPFLSHQCFVFFVLPPGNILNTNITNPFKRLNRKVFESFDDRINQFVTTVEQIVNFLNTGKINAGKAFKLISFSENEMLQHYDFYFNNFQAEYTSDRILKDDYLQIGNKKLSVLSTKDEEKMPESFKDLYVDKNFSTPKFKFFQNIGDLFGFELNFDHVYNQIICFEDNQKELSKLRNRLDLLKKSSSFDPNNKANAKKLTILTDQIADDIDSERIIKGHFNIIFSAENEVDLKARRNLIIEKFKSVDIKPRQPIGNFLNSIFTNSFYLFAHCLSEKQLFYGNLSTATLFLNNCSHYKNDEKGILFNSRIGNVPVLVDQWDEEKRYMNARNFMIFAPTGGGKSFTANHILRHAFEENARIVIIDLGESYRKFSALYPKESVFVRYKEGESIGINPFDLQGDTLSSQKTFELAEIVLTHYKRDSTASENEKTALRKIIEAYYRSGIENASLLNFVAAVRDTKNHILNDLNIQTDFFNIEEFLFAMSEFEKGGIYDFLYKTEDNSDLQRIKDKKLIVFELDEVKDNQLLLSIMLQLVSSVIQETIWKDKSTKGYILFDEVAKQFKFKGVFEKIEYFYQAGRKQNASIGIILQSISQLPDEGEKGQIAKTIIENTQVVYVLNAKDYRALQTRFGMSEHAYHQMSSLSSKFEGNEKYSEVFIMRGNHHQVYRLEVPEKVFWAYQTEGAKNEELMKIYSATQNMETAINQYIQSQN</sequence>
<dbReference type="InterPro" id="IPR022509">
    <property type="entry name" value="Conjugation_ATPase_TraG"/>
</dbReference>
<dbReference type="NCBIfam" id="TIGR03783">
    <property type="entry name" value="Bac_Flav_CT_G"/>
    <property type="match status" value="1"/>
</dbReference>
<reference evidence="2 3" key="1">
    <citation type="submission" date="2017-02" db="EMBL/GenBank/DDBJ databases">
        <authorList>
            <person name="Varghese N."/>
            <person name="Submissions S."/>
        </authorList>
    </citation>
    <scope>NUCLEOTIDE SEQUENCE [LARGE SCALE GENOMIC DNA]</scope>
    <source>
        <strain evidence="2 3">DSM 16775</strain>
    </source>
</reference>
<dbReference type="InterPro" id="IPR053155">
    <property type="entry name" value="F-pilin_assembly_TraC"/>
</dbReference>
<evidence type="ECO:0000313" key="2">
    <source>
        <dbReference type="EMBL" id="SKB94154.1"/>
    </source>
</evidence>
<dbReference type="SUPFAM" id="SSF52540">
    <property type="entry name" value="P-loop containing nucleoside triphosphate hydrolases"/>
    <property type="match status" value="1"/>
</dbReference>
<dbReference type="EMBL" id="FUZE01000015">
    <property type="protein sequence ID" value="SKB94154.1"/>
    <property type="molecule type" value="Genomic_DNA"/>
</dbReference>
<accession>A0ABY1LE99</accession>
<gene>
    <name evidence="2" type="ORF">SAMN05421800_11571</name>
</gene>
<comment type="caution">
    <text evidence="2">The sequence shown here is derived from an EMBL/GenBank/DDBJ whole genome shotgun (WGS) entry which is preliminary data.</text>
</comment>
<dbReference type="PANTHER" id="PTHR38467:SF1">
    <property type="entry name" value="CONJUGATIVE TRANSFER: ASSEMBLY"/>
    <property type="match status" value="1"/>
</dbReference>
<feature type="domain" description="TraG P-loop" evidence="1">
    <location>
        <begin position="404"/>
        <end position="809"/>
    </location>
</feature>
<evidence type="ECO:0000313" key="3">
    <source>
        <dbReference type="Proteomes" id="UP000190669"/>
    </source>
</evidence>
<dbReference type="Gene3D" id="3.40.50.300">
    <property type="entry name" value="P-loop containing nucleotide triphosphate hydrolases"/>
    <property type="match status" value="2"/>
</dbReference>